<sequence length="140" mass="16405">MIEEINFKLEQLGEYVSTLREYQPCDIEDIKNNRTLRGAVERYMEISLACMIDICEMIISSEKLRRPDTYREVILILGKHDILPQEFAKKLAPAAGLRNVLVHMYADIDLEKLYSHLQNDIDDLELFAEYVAKYLVSKYE</sequence>
<accession>A0A0E3P8U5</accession>
<dbReference type="GO" id="GO:0004540">
    <property type="term" value="F:RNA nuclease activity"/>
    <property type="evidence" value="ECO:0007669"/>
    <property type="project" value="InterPro"/>
</dbReference>
<dbReference type="PANTHER" id="PTHR33397">
    <property type="entry name" value="UPF0331 PROTEIN YUTE"/>
    <property type="match status" value="1"/>
</dbReference>
<dbReference type="GO" id="GO:0016787">
    <property type="term" value="F:hydrolase activity"/>
    <property type="evidence" value="ECO:0007669"/>
    <property type="project" value="UniProtKB-KW"/>
</dbReference>
<dbReference type="OrthoDB" id="25331at2157"/>
<dbReference type="InterPro" id="IPR037038">
    <property type="entry name" value="HepT-like_sf"/>
</dbReference>
<dbReference type="GO" id="GO:0110001">
    <property type="term" value="C:toxin-antitoxin complex"/>
    <property type="evidence" value="ECO:0007669"/>
    <property type="project" value="InterPro"/>
</dbReference>
<dbReference type="PANTHER" id="PTHR33397:SF5">
    <property type="entry name" value="RNASE YUTE-RELATED"/>
    <property type="match status" value="1"/>
</dbReference>
<dbReference type="Pfam" id="PF01934">
    <property type="entry name" value="HepT-like"/>
    <property type="match status" value="1"/>
</dbReference>
<dbReference type="EMBL" id="CP009506">
    <property type="protein sequence ID" value="AKB30413.1"/>
    <property type="molecule type" value="Genomic_DNA"/>
</dbReference>
<dbReference type="AlphaFoldDB" id="A0A0E3P8U5"/>
<proteinExistence type="inferred from homology"/>
<dbReference type="HOGENOM" id="CLU_142825_1_0_2"/>
<dbReference type="Gene3D" id="1.20.120.580">
    <property type="entry name" value="bsu32300-like"/>
    <property type="match status" value="1"/>
</dbReference>
<dbReference type="InterPro" id="IPR008201">
    <property type="entry name" value="HepT-like"/>
</dbReference>
<evidence type="ECO:0000256" key="4">
    <source>
        <dbReference type="ARBA" id="ARBA00022801"/>
    </source>
</evidence>
<evidence type="ECO:0000256" key="3">
    <source>
        <dbReference type="ARBA" id="ARBA00022722"/>
    </source>
</evidence>
<evidence type="ECO:0000256" key="1">
    <source>
        <dbReference type="ARBA" id="ARBA00022553"/>
    </source>
</evidence>
<dbReference type="PATRIC" id="fig|1434120.4.peg.4793"/>
<dbReference type="Proteomes" id="UP000033111">
    <property type="component" value="Chromosome"/>
</dbReference>
<dbReference type="KEGG" id="msw:MSSIT_3694"/>
<keyword evidence="7" id="KW-1185">Reference proteome</keyword>
<name>A0A0E3P8U5_9EURY</name>
<dbReference type="InterPro" id="IPR052379">
    <property type="entry name" value="Type_VII_TA_RNase"/>
</dbReference>
<keyword evidence="2" id="KW-1277">Toxin-antitoxin system</keyword>
<keyword evidence="3" id="KW-0540">Nuclease</keyword>
<keyword evidence="4" id="KW-0378">Hydrolase</keyword>
<dbReference type="NCBIfam" id="NF047751">
    <property type="entry name" value="HepT_toxin"/>
    <property type="match status" value="1"/>
</dbReference>
<organism evidence="6 7">
    <name type="scientific">Methanosarcina siciliae T4/M</name>
    <dbReference type="NCBI Taxonomy" id="1434120"/>
    <lineage>
        <taxon>Archaea</taxon>
        <taxon>Methanobacteriati</taxon>
        <taxon>Methanobacteriota</taxon>
        <taxon>Stenosarchaea group</taxon>
        <taxon>Methanomicrobia</taxon>
        <taxon>Methanosarcinales</taxon>
        <taxon>Methanosarcinaceae</taxon>
        <taxon>Methanosarcina</taxon>
    </lineage>
</organism>
<reference evidence="6 7" key="1">
    <citation type="submission" date="2014-07" db="EMBL/GenBank/DDBJ databases">
        <title>Methanogenic archaea and the global carbon cycle.</title>
        <authorList>
            <person name="Henriksen J.R."/>
            <person name="Luke J."/>
            <person name="Reinhart S."/>
            <person name="Benedict M.N."/>
            <person name="Youngblut N.D."/>
            <person name="Metcalf M.E."/>
            <person name="Whitaker R.J."/>
            <person name="Metcalf W.W."/>
        </authorList>
    </citation>
    <scope>NUCLEOTIDE SEQUENCE [LARGE SCALE GENOMIC DNA]</scope>
    <source>
        <strain evidence="6 7">T4/M</strain>
    </source>
</reference>
<evidence type="ECO:0000313" key="7">
    <source>
        <dbReference type="Proteomes" id="UP000033111"/>
    </source>
</evidence>
<evidence type="ECO:0000256" key="5">
    <source>
        <dbReference type="ARBA" id="ARBA00024207"/>
    </source>
</evidence>
<comment type="similarity">
    <text evidence="5">Belongs to the HepT RNase toxin family.</text>
</comment>
<keyword evidence="1" id="KW-0597">Phosphoprotein</keyword>
<evidence type="ECO:0000313" key="6">
    <source>
        <dbReference type="EMBL" id="AKB30413.1"/>
    </source>
</evidence>
<evidence type="ECO:0000256" key="2">
    <source>
        <dbReference type="ARBA" id="ARBA00022649"/>
    </source>
</evidence>
<gene>
    <name evidence="6" type="ORF">MSSIT_3694</name>
</gene>
<evidence type="ECO:0008006" key="8">
    <source>
        <dbReference type="Google" id="ProtNLM"/>
    </source>
</evidence>
<protein>
    <recommendedName>
        <fullName evidence="8">DIX domain-containing protein</fullName>
    </recommendedName>
</protein>